<feature type="domain" description="IclR-ED" evidence="5">
    <location>
        <begin position="74"/>
        <end position="255"/>
    </location>
</feature>
<dbReference type="InterPro" id="IPR005471">
    <property type="entry name" value="Tscrpt_reg_IclR_N"/>
</dbReference>
<dbReference type="Gene3D" id="3.30.450.40">
    <property type="match status" value="1"/>
</dbReference>
<dbReference type="InterPro" id="IPR036390">
    <property type="entry name" value="WH_DNA-bd_sf"/>
</dbReference>
<dbReference type="EMBL" id="JBHSPX010000004">
    <property type="protein sequence ID" value="MFC6063083.1"/>
    <property type="molecule type" value="Genomic_DNA"/>
</dbReference>
<dbReference type="Gene3D" id="1.10.10.10">
    <property type="entry name" value="Winged helix-like DNA-binding domain superfamily/Winged helix DNA-binding domain"/>
    <property type="match status" value="1"/>
</dbReference>
<evidence type="ECO:0000256" key="1">
    <source>
        <dbReference type="ARBA" id="ARBA00023015"/>
    </source>
</evidence>
<feature type="domain" description="HTH iclR-type" evidence="4">
    <location>
        <begin position="13"/>
        <end position="73"/>
    </location>
</feature>
<evidence type="ECO:0000259" key="5">
    <source>
        <dbReference type="PROSITE" id="PS51078"/>
    </source>
</evidence>
<dbReference type="InterPro" id="IPR014757">
    <property type="entry name" value="Tscrpt_reg_IclR_C"/>
</dbReference>
<comment type="caution">
    <text evidence="6">The sequence shown here is derived from an EMBL/GenBank/DDBJ whole genome shotgun (WGS) entry which is preliminary data.</text>
</comment>
<dbReference type="PROSITE" id="PS51077">
    <property type="entry name" value="HTH_ICLR"/>
    <property type="match status" value="1"/>
</dbReference>
<protein>
    <submittedName>
        <fullName evidence="6">IclR family transcriptional regulator</fullName>
    </submittedName>
</protein>
<evidence type="ECO:0000313" key="6">
    <source>
        <dbReference type="EMBL" id="MFC6063083.1"/>
    </source>
</evidence>
<keyword evidence="1" id="KW-0805">Transcription regulation</keyword>
<dbReference type="RefSeq" id="WP_051861519.1">
    <property type="nucleotide sequence ID" value="NZ_JBHSPX010000004.1"/>
</dbReference>
<dbReference type="InterPro" id="IPR029016">
    <property type="entry name" value="GAF-like_dom_sf"/>
</dbReference>
<reference evidence="7" key="1">
    <citation type="journal article" date="2019" name="Int. J. Syst. Evol. Microbiol.">
        <title>The Global Catalogue of Microorganisms (GCM) 10K type strain sequencing project: providing services to taxonomists for standard genome sequencing and annotation.</title>
        <authorList>
            <consortium name="The Broad Institute Genomics Platform"/>
            <consortium name="The Broad Institute Genome Sequencing Center for Infectious Disease"/>
            <person name="Wu L."/>
            <person name="Ma J."/>
        </authorList>
    </citation>
    <scope>NUCLEOTIDE SEQUENCE [LARGE SCALE GENOMIC DNA]</scope>
    <source>
        <strain evidence="7">CGMCC 1.15180</strain>
    </source>
</reference>
<dbReference type="PROSITE" id="PS51078">
    <property type="entry name" value="ICLR_ED"/>
    <property type="match status" value="1"/>
</dbReference>
<accession>A0ABW1MIQ1</accession>
<sequence length="266" mass="28136">MPAHVDGDITRPNSVLGKAQLLLEAFGSGTHRLRLTELSKRSGIPKASTHRLVQELVQWGLLERQGDSYQLGMQLFSLGQRVPASAMLRAVARPLLTDLFARTRATLHLAVLDGSHVLFLEKIAGAANIHTHSQVGGRLPASCTATGKVLLALHRGGPGAVQRLTRTGLPSLTTRSVATTEKLRQQLATVADRGYALEHGEVLSGHSSLAVPVTGADGTVHAAVSATATTARMQTGNLLPALWSAAAGIARRLDHATLPPHNDTEQ</sequence>
<organism evidence="6 7">
    <name type="scientific">Streptomyces ochraceiscleroticus</name>
    <dbReference type="NCBI Taxonomy" id="47761"/>
    <lineage>
        <taxon>Bacteria</taxon>
        <taxon>Bacillati</taxon>
        <taxon>Actinomycetota</taxon>
        <taxon>Actinomycetes</taxon>
        <taxon>Kitasatosporales</taxon>
        <taxon>Streptomycetaceae</taxon>
        <taxon>Streptomyces</taxon>
    </lineage>
</organism>
<dbReference type="SMART" id="SM00346">
    <property type="entry name" value="HTH_ICLR"/>
    <property type="match status" value="1"/>
</dbReference>
<evidence type="ECO:0000313" key="7">
    <source>
        <dbReference type="Proteomes" id="UP001596139"/>
    </source>
</evidence>
<evidence type="ECO:0000256" key="2">
    <source>
        <dbReference type="ARBA" id="ARBA00023125"/>
    </source>
</evidence>
<keyword evidence="7" id="KW-1185">Reference proteome</keyword>
<gene>
    <name evidence="6" type="ORF">ACFP4F_11025</name>
</gene>
<keyword evidence="3" id="KW-0804">Transcription</keyword>
<dbReference type="SUPFAM" id="SSF46785">
    <property type="entry name" value="Winged helix' DNA-binding domain"/>
    <property type="match status" value="1"/>
</dbReference>
<dbReference type="Pfam" id="PF01614">
    <property type="entry name" value="IclR_C"/>
    <property type="match status" value="1"/>
</dbReference>
<dbReference type="Pfam" id="PF09339">
    <property type="entry name" value="HTH_IclR"/>
    <property type="match status" value="1"/>
</dbReference>
<proteinExistence type="predicted"/>
<name>A0ABW1MIQ1_9ACTN</name>
<dbReference type="SUPFAM" id="SSF55781">
    <property type="entry name" value="GAF domain-like"/>
    <property type="match status" value="1"/>
</dbReference>
<dbReference type="PANTHER" id="PTHR30136">
    <property type="entry name" value="HELIX-TURN-HELIX TRANSCRIPTIONAL REGULATOR, ICLR FAMILY"/>
    <property type="match status" value="1"/>
</dbReference>
<dbReference type="PANTHER" id="PTHR30136:SF35">
    <property type="entry name" value="HTH-TYPE TRANSCRIPTIONAL REGULATOR RV1719"/>
    <property type="match status" value="1"/>
</dbReference>
<dbReference type="InterPro" id="IPR036388">
    <property type="entry name" value="WH-like_DNA-bd_sf"/>
</dbReference>
<dbReference type="InterPro" id="IPR050707">
    <property type="entry name" value="HTH_MetabolicPath_Reg"/>
</dbReference>
<evidence type="ECO:0000259" key="4">
    <source>
        <dbReference type="PROSITE" id="PS51077"/>
    </source>
</evidence>
<keyword evidence="2" id="KW-0238">DNA-binding</keyword>
<dbReference type="Proteomes" id="UP001596139">
    <property type="component" value="Unassembled WGS sequence"/>
</dbReference>
<evidence type="ECO:0000256" key="3">
    <source>
        <dbReference type="ARBA" id="ARBA00023163"/>
    </source>
</evidence>